<evidence type="ECO:0000256" key="1">
    <source>
        <dbReference type="SAM" id="Phobius"/>
    </source>
</evidence>
<keyword evidence="1" id="KW-1133">Transmembrane helix</keyword>
<keyword evidence="1" id="KW-0812">Transmembrane</keyword>
<accession>A0A6C0DF34</accession>
<protein>
    <submittedName>
        <fullName evidence="2">Uncharacterized protein</fullName>
    </submittedName>
</protein>
<reference evidence="2" key="1">
    <citation type="journal article" date="2020" name="Nature">
        <title>Giant virus diversity and host interactions through global metagenomics.</title>
        <authorList>
            <person name="Schulz F."/>
            <person name="Roux S."/>
            <person name="Paez-Espino D."/>
            <person name="Jungbluth S."/>
            <person name="Walsh D.A."/>
            <person name="Denef V.J."/>
            <person name="McMahon K.D."/>
            <person name="Konstantinidis K.T."/>
            <person name="Eloe-Fadrosh E.A."/>
            <person name="Kyrpides N.C."/>
            <person name="Woyke T."/>
        </authorList>
    </citation>
    <scope>NUCLEOTIDE SEQUENCE</scope>
    <source>
        <strain evidence="2">GVMAG-M-3300023174-141</strain>
    </source>
</reference>
<evidence type="ECO:0000313" key="2">
    <source>
        <dbReference type="EMBL" id="QHT14569.1"/>
    </source>
</evidence>
<sequence>MGGPLGDASKRNIVFIGDTVHFLPGVKECGLFGEYHGILQFGWFGDLIWLLILLKIEIGVFQFQTIGKG</sequence>
<organism evidence="2">
    <name type="scientific">viral metagenome</name>
    <dbReference type="NCBI Taxonomy" id="1070528"/>
    <lineage>
        <taxon>unclassified sequences</taxon>
        <taxon>metagenomes</taxon>
        <taxon>organismal metagenomes</taxon>
    </lineage>
</organism>
<dbReference type="AlphaFoldDB" id="A0A6C0DF34"/>
<name>A0A6C0DF34_9ZZZZ</name>
<proteinExistence type="predicted"/>
<feature type="transmembrane region" description="Helical" evidence="1">
    <location>
        <begin position="41"/>
        <end position="63"/>
    </location>
</feature>
<dbReference type="EMBL" id="MN739586">
    <property type="protein sequence ID" value="QHT14569.1"/>
    <property type="molecule type" value="Genomic_DNA"/>
</dbReference>
<keyword evidence="1" id="KW-0472">Membrane</keyword>